<gene>
    <name evidence="1" type="ORF">SAMN02910314_01062</name>
</gene>
<dbReference type="Gene3D" id="3.40.960.10">
    <property type="entry name" value="VSR Endonuclease"/>
    <property type="match status" value="1"/>
</dbReference>
<dbReference type="OrthoDB" id="3177977at2"/>
<accession>A0A1H8S785</accession>
<evidence type="ECO:0000313" key="2">
    <source>
        <dbReference type="Proteomes" id="UP000182975"/>
    </source>
</evidence>
<name>A0A1H8S785_9ACTN</name>
<evidence type="ECO:0008006" key="3">
    <source>
        <dbReference type="Google" id="ProtNLM"/>
    </source>
</evidence>
<sequence>MTTFILGYRTALAYWSARKSSTLHRPLSPSEEMCALAEAATPSKDQAMRIIEAQLFSGIEAPLDLIVTKRNASLRTSYMRVHGQVSPLPPGSITFAGSISGDEDELSVFVSTPELCLVQMGCFAERHELAELAFELCGDYALRPDGMGGTNIIKRPHTTTADSLRAYIARAADVHGVKRARFAAECVVDSSRSPRESQIALEMTLSHRLGGYGLPRPKLNEKITLEGAARRAAGVREIYPDFYWPNAGLVLEYDSDAFHSDSAKRERDIRKRNAYEMLGLHALSLTHRQFTDQLQFACIMEEVGRMLGCKTHALTTIQQRKRAQLHGFLTHGSRQPRL</sequence>
<evidence type="ECO:0000313" key="1">
    <source>
        <dbReference type="EMBL" id="SEO74396.1"/>
    </source>
</evidence>
<dbReference type="EMBL" id="FOEC01000005">
    <property type="protein sequence ID" value="SEO74396.1"/>
    <property type="molecule type" value="Genomic_DNA"/>
</dbReference>
<reference evidence="2" key="1">
    <citation type="submission" date="2016-10" db="EMBL/GenBank/DDBJ databases">
        <authorList>
            <person name="Varghese N."/>
        </authorList>
    </citation>
    <scope>NUCLEOTIDE SEQUENCE [LARGE SCALE GENOMIC DNA]</scope>
    <source>
        <strain evidence="2">DSM 21843</strain>
    </source>
</reference>
<protein>
    <recommendedName>
        <fullName evidence="3">DUF559 domain-containing protein</fullName>
    </recommendedName>
</protein>
<keyword evidence="2" id="KW-1185">Reference proteome</keyword>
<dbReference type="Proteomes" id="UP000182975">
    <property type="component" value="Unassembled WGS sequence"/>
</dbReference>
<dbReference type="AlphaFoldDB" id="A0A1H8S785"/>
<dbReference type="STRING" id="79604.AAY81_07485"/>
<organism evidence="1 2">
    <name type="scientific">Denitrobacterium detoxificans</name>
    <dbReference type="NCBI Taxonomy" id="79604"/>
    <lineage>
        <taxon>Bacteria</taxon>
        <taxon>Bacillati</taxon>
        <taxon>Actinomycetota</taxon>
        <taxon>Coriobacteriia</taxon>
        <taxon>Eggerthellales</taxon>
        <taxon>Eggerthellaceae</taxon>
        <taxon>Denitrobacterium</taxon>
    </lineage>
</organism>
<dbReference type="RefSeq" id="WP_143117346.1">
    <property type="nucleotide sequence ID" value="NZ_CP011402.1"/>
</dbReference>
<proteinExistence type="predicted"/>